<protein>
    <submittedName>
        <fullName evidence="4">Response regulator transcription factor</fullName>
    </submittedName>
</protein>
<dbReference type="Gene3D" id="2.40.50.1020">
    <property type="entry name" value="LytTr DNA-binding domain"/>
    <property type="match status" value="1"/>
</dbReference>
<accession>A0A4R5VYL4</accession>
<feature type="modified residue" description="4-aspartylphosphate" evidence="1">
    <location>
        <position position="56"/>
    </location>
</feature>
<feature type="domain" description="HTH LytTR-type" evidence="3">
    <location>
        <begin position="140"/>
        <end position="243"/>
    </location>
</feature>
<dbReference type="SMART" id="SM00850">
    <property type="entry name" value="LytTR"/>
    <property type="match status" value="1"/>
</dbReference>
<dbReference type="Proteomes" id="UP000295132">
    <property type="component" value="Unassembled WGS sequence"/>
</dbReference>
<gene>
    <name evidence="4" type="ORF">E2K98_04470</name>
</gene>
<dbReference type="InterPro" id="IPR007492">
    <property type="entry name" value="LytTR_DNA-bd_dom"/>
</dbReference>
<keyword evidence="1" id="KW-0597">Phosphoprotein</keyword>
<dbReference type="Pfam" id="PF00072">
    <property type="entry name" value="Response_reg"/>
    <property type="match status" value="1"/>
</dbReference>
<name>A0A4R5VYL4_9BACI</name>
<proteinExistence type="predicted"/>
<feature type="domain" description="Response regulatory" evidence="2">
    <location>
        <begin position="5"/>
        <end position="119"/>
    </location>
</feature>
<dbReference type="PROSITE" id="PS50930">
    <property type="entry name" value="HTH_LYTTR"/>
    <property type="match status" value="1"/>
</dbReference>
<dbReference type="InterPro" id="IPR046947">
    <property type="entry name" value="LytR-like"/>
</dbReference>
<evidence type="ECO:0000313" key="5">
    <source>
        <dbReference type="Proteomes" id="UP000295132"/>
    </source>
</evidence>
<dbReference type="PANTHER" id="PTHR37299">
    <property type="entry name" value="TRANSCRIPTIONAL REGULATOR-RELATED"/>
    <property type="match status" value="1"/>
</dbReference>
<reference evidence="4 5" key="1">
    <citation type="submission" date="2019-03" db="EMBL/GenBank/DDBJ databases">
        <title>Bacillus niacini sp. nov. a Nicotinate-Metabolizing Mesophile Isolated from Soil.</title>
        <authorList>
            <person name="Zhang G."/>
        </authorList>
    </citation>
    <scope>NUCLEOTIDE SEQUENCE [LARGE SCALE GENOMIC DNA]</scope>
    <source>
        <strain evidence="4 5">WN066</strain>
    </source>
</reference>
<dbReference type="InterPro" id="IPR011006">
    <property type="entry name" value="CheY-like_superfamily"/>
</dbReference>
<dbReference type="AlphaFoldDB" id="A0A4R5VYL4"/>
<dbReference type="SMART" id="SM00448">
    <property type="entry name" value="REC"/>
    <property type="match status" value="1"/>
</dbReference>
<dbReference type="SUPFAM" id="SSF52172">
    <property type="entry name" value="CheY-like"/>
    <property type="match status" value="1"/>
</dbReference>
<dbReference type="Pfam" id="PF04397">
    <property type="entry name" value="LytTR"/>
    <property type="match status" value="1"/>
</dbReference>
<dbReference type="GO" id="GO:0000156">
    <property type="term" value="F:phosphorelay response regulator activity"/>
    <property type="evidence" value="ECO:0007669"/>
    <property type="project" value="InterPro"/>
</dbReference>
<evidence type="ECO:0000256" key="1">
    <source>
        <dbReference type="PROSITE-ProRule" id="PRU00169"/>
    </source>
</evidence>
<evidence type="ECO:0000259" key="3">
    <source>
        <dbReference type="PROSITE" id="PS50930"/>
    </source>
</evidence>
<dbReference type="PROSITE" id="PS50110">
    <property type="entry name" value="RESPONSE_REGULATORY"/>
    <property type="match status" value="1"/>
</dbReference>
<dbReference type="RefSeq" id="WP_133333066.1">
    <property type="nucleotide sequence ID" value="NZ_SMYO01000002.1"/>
</dbReference>
<dbReference type="GO" id="GO:0003677">
    <property type="term" value="F:DNA binding"/>
    <property type="evidence" value="ECO:0007669"/>
    <property type="project" value="InterPro"/>
</dbReference>
<organism evidence="4 5">
    <name type="scientific">Bacillus salipaludis</name>
    <dbReference type="NCBI Taxonomy" id="2547811"/>
    <lineage>
        <taxon>Bacteria</taxon>
        <taxon>Bacillati</taxon>
        <taxon>Bacillota</taxon>
        <taxon>Bacilli</taxon>
        <taxon>Bacillales</taxon>
        <taxon>Bacillaceae</taxon>
        <taxon>Bacillus</taxon>
    </lineage>
</organism>
<dbReference type="PANTHER" id="PTHR37299:SF1">
    <property type="entry name" value="STAGE 0 SPORULATION PROTEIN A HOMOLOG"/>
    <property type="match status" value="1"/>
</dbReference>
<dbReference type="EMBL" id="SMYO01000002">
    <property type="protein sequence ID" value="TDK64126.1"/>
    <property type="molecule type" value="Genomic_DNA"/>
</dbReference>
<evidence type="ECO:0000259" key="2">
    <source>
        <dbReference type="PROSITE" id="PS50110"/>
    </source>
</evidence>
<sequence>MDEIKVVIADDDPSSRMLLAQFTQLLPDYIVAGEAANGNELLELVMKEKPEIVLLDIQMPDLNGVEAARACKMMAPSVHIIFTTGHEEYAVEAFNLSAVDYLVKPIERTRFFMALEKAKKSVEIVKAIEARTAKKEWKRLAIKSNQTFVYLPVEEILFIEKEGRKSVIHTVDERFVTHESLQELADRLPDYFHKTHRSYLVNLKKIVKIEALGETYSAHFANCEKTAYISKLKIHEIHRLMGT</sequence>
<evidence type="ECO:0000313" key="4">
    <source>
        <dbReference type="EMBL" id="TDK64126.1"/>
    </source>
</evidence>
<dbReference type="InterPro" id="IPR001789">
    <property type="entry name" value="Sig_transdc_resp-reg_receiver"/>
</dbReference>
<dbReference type="Gene3D" id="3.40.50.2300">
    <property type="match status" value="1"/>
</dbReference>
<comment type="caution">
    <text evidence="4">The sequence shown here is derived from an EMBL/GenBank/DDBJ whole genome shotgun (WGS) entry which is preliminary data.</text>
</comment>